<keyword evidence="4 10" id="KW-1133">Transmembrane helix</keyword>
<reference evidence="12 13" key="1">
    <citation type="submission" date="2020-04" db="EMBL/GenBank/DDBJ databases">
        <authorList>
            <person name="Laetsch R D."/>
            <person name="Stevens L."/>
            <person name="Kumar S."/>
            <person name="Blaxter L. M."/>
        </authorList>
    </citation>
    <scope>NUCLEOTIDE SEQUENCE [LARGE SCALE GENOMIC DNA]</scope>
</reference>
<evidence type="ECO:0000256" key="7">
    <source>
        <dbReference type="ARBA" id="ARBA00023286"/>
    </source>
</evidence>
<evidence type="ECO:0000256" key="10">
    <source>
        <dbReference type="SAM" id="Phobius"/>
    </source>
</evidence>
<keyword evidence="5" id="KW-0406">Ion transport</keyword>
<sequence length="781" mass="91206">MLTRLNFDDDDAGDGDDGDRRLDGRRKIRTTRKDRSIRYLRSLSAAKARPTRKEKPTTRRPRSTSKWATVRQKRPQMVANAMMERKQGLDLNKVSPAAALRNTNLENGEAKTKSFSDVVKAVMILRNWMTAMEHDERESEPDREPTTTNFIEVTENDQRAILGIEHEQFQSQPTGGSILKAVIQDRLRRLIFFYITQNSTFYYYWTTLVASGILYNMLAMVIFIFDDVYFGYFQQWLTLNCIYDGVFVLDILLQSRMSFMHEGSEVKNTKKMWKNYVESYRIYPDIACLLPLDLILILNPTLSLLRAIRMIKCYRLVDFIAITQKRTAFPHATKIALLSTSCFILFHWNACVYFLFSLFEGLSEDDTSAFGFSYYKVFDPRFPTCRAFNDPDCWYSEHGESVLDLDDERPKYMKDMYDYWESKHYKFEMGNFSREYSMTLYWSALTITTCGQQPYPSTSPQNMLEVVDTLIGILVFATIIGGVGNVVTQMNQAVYDFREMMDGIKFYMKYRDVHADIQERVLNCFMYLNTHNQLYDEKEVLEVLPPRFQSNIAANLHIDTLKKVNLFGGCDLRFLHEVVMLVKQQVYSPNDYLCRKNEKAKEMFIVKKGTLSVIDDDTNHELERLEEGSTFGELSVVHVRGNLLGDRRSVSLRSVGYSDVYILHQDDVTRLLQEYPRDRDILLQNARQMLHERGLLRTTELGEMCEIEPDMDDDAMIGLLSVDEQLVRLTRIVRDLDEELNQMIKSFSHSTLYFKQRVTALEFTYNNNKTRIKRDCIRGLL</sequence>
<dbReference type="PANTHER" id="PTHR45638">
    <property type="entry name" value="CYCLIC NUCLEOTIDE-GATED CATION CHANNEL SUBUNIT A"/>
    <property type="match status" value="1"/>
</dbReference>
<evidence type="ECO:0000256" key="4">
    <source>
        <dbReference type="ARBA" id="ARBA00022989"/>
    </source>
</evidence>
<dbReference type="InterPro" id="IPR018490">
    <property type="entry name" value="cNMP-bd_dom_sf"/>
</dbReference>
<dbReference type="GO" id="GO:0005886">
    <property type="term" value="C:plasma membrane"/>
    <property type="evidence" value="ECO:0007669"/>
    <property type="project" value="TreeGrafter"/>
</dbReference>
<dbReference type="GO" id="GO:0044877">
    <property type="term" value="F:protein-containing complex binding"/>
    <property type="evidence" value="ECO:0007669"/>
    <property type="project" value="TreeGrafter"/>
</dbReference>
<accession>A0A8S1EZL0</accession>
<comment type="caution">
    <text evidence="12">The sequence shown here is derived from an EMBL/GenBank/DDBJ whole genome shotgun (WGS) entry which is preliminary data.</text>
</comment>
<comment type="subcellular location">
    <subcellularLocation>
        <location evidence="1">Membrane</location>
        <topology evidence="1">Multi-pass membrane protein</topology>
    </subcellularLocation>
</comment>
<dbReference type="Proteomes" id="UP000494206">
    <property type="component" value="Unassembled WGS sequence"/>
</dbReference>
<dbReference type="InterPro" id="IPR014710">
    <property type="entry name" value="RmlC-like_jellyroll"/>
</dbReference>
<organism evidence="12 13">
    <name type="scientific">Caenorhabditis bovis</name>
    <dbReference type="NCBI Taxonomy" id="2654633"/>
    <lineage>
        <taxon>Eukaryota</taxon>
        <taxon>Metazoa</taxon>
        <taxon>Ecdysozoa</taxon>
        <taxon>Nematoda</taxon>
        <taxon>Chromadorea</taxon>
        <taxon>Rhabditida</taxon>
        <taxon>Rhabditina</taxon>
        <taxon>Rhabditomorpha</taxon>
        <taxon>Rhabditoidea</taxon>
        <taxon>Rhabditidae</taxon>
        <taxon>Peloderinae</taxon>
        <taxon>Caenorhabditis</taxon>
    </lineage>
</organism>
<keyword evidence="7" id="KW-1071">Ligand-gated ion channel</keyword>
<evidence type="ECO:0000256" key="2">
    <source>
        <dbReference type="ARBA" id="ARBA00022448"/>
    </source>
</evidence>
<name>A0A8S1EZL0_9PELO</name>
<dbReference type="PANTHER" id="PTHR45638:SF10">
    <property type="entry name" value="CYCLIC NUCLEOTIDE-BINDING DOMAIN-CONTAINING PROTEIN"/>
    <property type="match status" value="1"/>
</dbReference>
<dbReference type="GO" id="GO:0005222">
    <property type="term" value="F:intracellularly cAMP-activated cation channel activity"/>
    <property type="evidence" value="ECO:0007669"/>
    <property type="project" value="TreeGrafter"/>
</dbReference>
<keyword evidence="13" id="KW-1185">Reference proteome</keyword>
<dbReference type="Gene3D" id="1.10.287.70">
    <property type="match status" value="1"/>
</dbReference>
<dbReference type="PROSITE" id="PS50042">
    <property type="entry name" value="CNMP_BINDING_3"/>
    <property type="match status" value="1"/>
</dbReference>
<feature type="domain" description="Cyclic nucleotide-binding" evidence="11">
    <location>
        <begin position="566"/>
        <end position="672"/>
    </location>
</feature>
<dbReference type="GO" id="GO:0005223">
    <property type="term" value="F:intracellularly cGMP-activated cation channel activity"/>
    <property type="evidence" value="ECO:0007669"/>
    <property type="project" value="TreeGrafter"/>
</dbReference>
<dbReference type="InterPro" id="IPR050866">
    <property type="entry name" value="CNG_cation_channel"/>
</dbReference>
<evidence type="ECO:0000256" key="3">
    <source>
        <dbReference type="ARBA" id="ARBA00022692"/>
    </source>
</evidence>
<gene>
    <name evidence="12" type="ORF">CBOVIS_LOCUS8797</name>
</gene>
<feature type="transmembrane region" description="Helical" evidence="10">
    <location>
        <begin position="202"/>
        <end position="225"/>
    </location>
</feature>
<keyword evidence="6 10" id="KW-0472">Membrane</keyword>
<dbReference type="Pfam" id="PF00027">
    <property type="entry name" value="cNMP_binding"/>
    <property type="match status" value="1"/>
</dbReference>
<dbReference type="AlphaFoldDB" id="A0A8S1EZL0"/>
<dbReference type="EMBL" id="CADEPM010000005">
    <property type="protein sequence ID" value="CAB3406775.1"/>
    <property type="molecule type" value="Genomic_DNA"/>
</dbReference>
<evidence type="ECO:0000256" key="6">
    <source>
        <dbReference type="ARBA" id="ARBA00023136"/>
    </source>
</evidence>
<feature type="region of interest" description="Disordered" evidence="9">
    <location>
        <begin position="1"/>
        <end position="68"/>
    </location>
</feature>
<dbReference type="FunFam" id="2.60.120.10:FF:000020">
    <property type="entry name" value="Cyclic nucleotide-gated channel beta 3"/>
    <property type="match status" value="1"/>
</dbReference>
<dbReference type="Gene3D" id="1.10.287.630">
    <property type="entry name" value="Helix hairpin bin"/>
    <property type="match status" value="1"/>
</dbReference>
<feature type="transmembrane region" description="Helical" evidence="10">
    <location>
        <begin position="282"/>
        <end position="305"/>
    </location>
</feature>
<dbReference type="Gene3D" id="2.60.120.10">
    <property type="entry name" value="Jelly Rolls"/>
    <property type="match status" value="1"/>
</dbReference>
<evidence type="ECO:0000256" key="9">
    <source>
        <dbReference type="SAM" id="MobiDB-lite"/>
    </source>
</evidence>
<proteinExistence type="predicted"/>
<dbReference type="Pfam" id="PF00520">
    <property type="entry name" value="Ion_trans"/>
    <property type="match status" value="1"/>
</dbReference>
<dbReference type="GO" id="GO:0017071">
    <property type="term" value="C:intracellular cyclic nucleotide activated cation channel complex"/>
    <property type="evidence" value="ECO:0007669"/>
    <property type="project" value="TreeGrafter"/>
</dbReference>
<feature type="transmembrane region" description="Helical" evidence="10">
    <location>
        <begin position="469"/>
        <end position="488"/>
    </location>
</feature>
<dbReference type="OrthoDB" id="421226at2759"/>
<evidence type="ECO:0000256" key="1">
    <source>
        <dbReference type="ARBA" id="ARBA00004141"/>
    </source>
</evidence>
<dbReference type="GO" id="GO:0030553">
    <property type="term" value="F:cGMP binding"/>
    <property type="evidence" value="ECO:0007669"/>
    <property type="project" value="TreeGrafter"/>
</dbReference>
<evidence type="ECO:0000313" key="13">
    <source>
        <dbReference type="Proteomes" id="UP000494206"/>
    </source>
</evidence>
<feature type="compositionally biased region" description="Acidic residues" evidence="9">
    <location>
        <begin position="8"/>
        <end position="17"/>
    </location>
</feature>
<keyword evidence="3 10" id="KW-0812">Transmembrane</keyword>
<dbReference type="SUPFAM" id="SSF81324">
    <property type="entry name" value="Voltage-gated potassium channels"/>
    <property type="match status" value="1"/>
</dbReference>
<dbReference type="InterPro" id="IPR000595">
    <property type="entry name" value="cNMP-bd_dom"/>
</dbReference>
<feature type="transmembrane region" description="Helical" evidence="10">
    <location>
        <begin position="335"/>
        <end position="356"/>
    </location>
</feature>
<keyword evidence="2" id="KW-0813">Transport</keyword>
<dbReference type="SMART" id="SM00100">
    <property type="entry name" value="cNMP"/>
    <property type="match status" value="1"/>
</dbReference>
<evidence type="ECO:0000256" key="5">
    <source>
        <dbReference type="ARBA" id="ARBA00023065"/>
    </source>
</evidence>
<dbReference type="CDD" id="cd00038">
    <property type="entry name" value="CAP_ED"/>
    <property type="match status" value="1"/>
</dbReference>
<protein>
    <recommendedName>
        <fullName evidence="11">Cyclic nucleotide-binding domain-containing protein</fullName>
    </recommendedName>
</protein>
<dbReference type="InterPro" id="IPR005821">
    <property type="entry name" value="Ion_trans_dom"/>
</dbReference>
<evidence type="ECO:0000256" key="8">
    <source>
        <dbReference type="ARBA" id="ARBA00023303"/>
    </source>
</evidence>
<keyword evidence="8" id="KW-0407">Ion channel</keyword>
<dbReference type="SUPFAM" id="SSF51206">
    <property type="entry name" value="cAMP-binding domain-like"/>
    <property type="match status" value="1"/>
</dbReference>
<dbReference type="FunFam" id="1.10.287.630:FF:000001">
    <property type="entry name" value="Cyclic nucleotide-gated channel alpha 3"/>
    <property type="match status" value="1"/>
</dbReference>
<evidence type="ECO:0000259" key="11">
    <source>
        <dbReference type="PROSITE" id="PS50042"/>
    </source>
</evidence>
<evidence type="ECO:0000313" key="12">
    <source>
        <dbReference type="EMBL" id="CAB3406775.1"/>
    </source>
</evidence>